<comment type="caution">
    <text evidence="3">The sequence shown here is derived from an EMBL/GenBank/DDBJ whole genome shotgun (WGS) entry which is preliminary data.</text>
</comment>
<feature type="region of interest" description="Disordered" evidence="1">
    <location>
        <begin position="626"/>
        <end position="707"/>
    </location>
</feature>
<protein>
    <recommendedName>
        <fullName evidence="5">Lysine-specific metallo-endopeptidase domain-containing protein</fullName>
    </recommendedName>
</protein>
<dbReference type="OrthoDB" id="3647961at2759"/>
<evidence type="ECO:0000256" key="1">
    <source>
        <dbReference type="SAM" id="MobiDB-lite"/>
    </source>
</evidence>
<feature type="compositionally biased region" description="Basic and acidic residues" evidence="1">
    <location>
        <begin position="469"/>
        <end position="481"/>
    </location>
</feature>
<feature type="compositionally biased region" description="Low complexity" evidence="1">
    <location>
        <begin position="429"/>
        <end position="442"/>
    </location>
</feature>
<dbReference type="EMBL" id="PNEN01001608">
    <property type="protein sequence ID" value="PPJ53084.1"/>
    <property type="molecule type" value="Genomic_DNA"/>
</dbReference>
<name>A0A2S6C028_9PEZI</name>
<accession>A0A2S6C028</accession>
<evidence type="ECO:0000256" key="2">
    <source>
        <dbReference type="SAM" id="SignalP"/>
    </source>
</evidence>
<feature type="chain" id="PRO_5015615226" description="Lysine-specific metallo-endopeptidase domain-containing protein" evidence="2">
    <location>
        <begin position="27"/>
        <end position="707"/>
    </location>
</feature>
<gene>
    <name evidence="3" type="ORF">CBER1_11561</name>
</gene>
<reference evidence="4" key="1">
    <citation type="journal article" date="2017" name="bioRxiv">
        <title>Conservation of a gene cluster reveals novel cercosporin biosynthetic mechanisms and extends production to the genus Colletotrichum.</title>
        <authorList>
            <person name="de Jonge R."/>
            <person name="Ebert M.K."/>
            <person name="Huitt-Roehl C.R."/>
            <person name="Pal P."/>
            <person name="Suttle J.C."/>
            <person name="Spanner R.E."/>
            <person name="Neubauer J.D."/>
            <person name="Jurick W.M.II."/>
            <person name="Stott K.A."/>
            <person name="Secor G.A."/>
            <person name="Thomma B.P.H.J."/>
            <person name="Van de Peer Y."/>
            <person name="Townsend C.A."/>
            <person name="Bolton M.D."/>
        </authorList>
    </citation>
    <scope>NUCLEOTIDE SEQUENCE [LARGE SCALE GENOMIC DNA]</scope>
    <source>
        <strain evidence="4">CBS538.71</strain>
    </source>
</reference>
<feature type="compositionally biased region" description="Polar residues" evidence="1">
    <location>
        <begin position="685"/>
        <end position="707"/>
    </location>
</feature>
<feature type="compositionally biased region" description="Polar residues" evidence="1">
    <location>
        <begin position="650"/>
        <end position="661"/>
    </location>
</feature>
<evidence type="ECO:0000313" key="4">
    <source>
        <dbReference type="Proteomes" id="UP000237631"/>
    </source>
</evidence>
<dbReference type="AlphaFoldDB" id="A0A2S6C028"/>
<feature type="compositionally biased region" description="Low complexity" evidence="1">
    <location>
        <begin position="662"/>
        <end position="680"/>
    </location>
</feature>
<feature type="signal peptide" evidence="2">
    <location>
        <begin position="1"/>
        <end position="26"/>
    </location>
</feature>
<organism evidence="3 4">
    <name type="scientific">Cercospora berteroae</name>
    <dbReference type="NCBI Taxonomy" id="357750"/>
    <lineage>
        <taxon>Eukaryota</taxon>
        <taxon>Fungi</taxon>
        <taxon>Dikarya</taxon>
        <taxon>Ascomycota</taxon>
        <taxon>Pezizomycotina</taxon>
        <taxon>Dothideomycetes</taxon>
        <taxon>Dothideomycetidae</taxon>
        <taxon>Mycosphaerellales</taxon>
        <taxon>Mycosphaerellaceae</taxon>
        <taxon>Cercospora</taxon>
    </lineage>
</organism>
<sequence length="707" mass="79545">MARKLLTPLLLFQRCCFTDWVGTVSALPTSEASSHASLIDASGTLGQQLHNDARSTNATLASMSLLARVDPENKHKVEDYFHVEFTRDAPGSCHPWETKVREAWEETIQMLRIATGKAKMLRSSKPAPAMAERRDEWIRAEQTFRALFGKPDAKPEDFEGAEFNDKPMAEVIEGHILFEHLQLPQKPYLRCDQDYFLYVKPDHVDPRDAGTPEEGKHTFVKPSKNNVPCPNGAWILQGFPKQQTFWQCYPDPVPRVEDRAMDDVCTDDPIMGKALAKSIWFEYTPSTNRWNWDSDRRIVTLCPALLNRADPSASATSSGIKEGDRLGYPIAVTWVHEMFHYVSGWFDERAVTAEGEPWEERHTYGWREAVNLGQHAAQRTIFSPENMDLFAAAMYFKEWHWGSGRAKKCPEEEDFDPIKAYQAYETQPDNDSSSSGSESGSDNSEHSSNDLPLSDPHTPARRNAVLQHKTRDQELQDDGHSDSANGAGRCANTKTYGQVVKTPPTTVLDFFNSVLLSNTWSVKEESTNIKECQDFRFNKFLQSTWIHEMLHYIEKFIDEPSVDDKSRPRGVTYYDNGLRGTVGWPSCVNLAQDGPKRALESSENLAAFAMAVSLWQWHWPSGVAKKTPEKEPFDPTQAYKTNMHDPSFTDKLTTLGNGTDASSHSSGNGSTSGSVFNGVGRWTRQENGTVHISNTTSQMQSISPGKD</sequence>
<proteinExistence type="predicted"/>
<keyword evidence="2" id="KW-0732">Signal</keyword>
<dbReference type="Proteomes" id="UP000237631">
    <property type="component" value="Unassembled WGS sequence"/>
</dbReference>
<feature type="region of interest" description="Disordered" evidence="1">
    <location>
        <begin position="426"/>
        <end position="490"/>
    </location>
</feature>
<evidence type="ECO:0000313" key="3">
    <source>
        <dbReference type="EMBL" id="PPJ53084.1"/>
    </source>
</evidence>
<evidence type="ECO:0008006" key="5">
    <source>
        <dbReference type="Google" id="ProtNLM"/>
    </source>
</evidence>
<keyword evidence="4" id="KW-1185">Reference proteome</keyword>